<dbReference type="Proteomes" id="UP000663829">
    <property type="component" value="Unassembled WGS sequence"/>
</dbReference>
<gene>
    <name evidence="1" type="ORF">GPM918_LOCUS20490</name>
    <name evidence="2" type="ORF">SRO942_LOCUS20487</name>
</gene>
<name>A0A814RVE1_9BILA</name>
<dbReference type="Proteomes" id="UP000681722">
    <property type="component" value="Unassembled WGS sequence"/>
</dbReference>
<comment type="caution">
    <text evidence="1">The sequence shown here is derived from an EMBL/GenBank/DDBJ whole genome shotgun (WGS) entry which is preliminary data.</text>
</comment>
<dbReference type="PANTHER" id="PTHR46601:SF1">
    <property type="entry name" value="ADF-H DOMAIN-CONTAINING PROTEIN"/>
    <property type="match status" value="1"/>
</dbReference>
<dbReference type="EMBL" id="CAJOBC010006488">
    <property type="protein sequence ID" value="CAF3900715.1"/>
    <property type="molecule type" value="Genomic_DNA"/>
</dbReference>
<evidence type="ECO:0000313" key="1">
    <source>
        <dbReference type="EMBL" id="CAF1136999.1"/>
    </source>
</evidence>
<evidence type="ECO:0000313" key="2">
    <source>
        <dbReference type="EMBL" id="CAF3900715.1"/>
    </source>
</evidence>
<reference evidence="1" key="1">
    <citation type="submission" date="2021-02" db="EMBL/GenBank/DDBJ databases">
        <authorList>
            <person name="Nowell W R."/>
        </authorList>
    </citation>
    <scope>NUCLEOTIDE SEQUENCE</scope>
</reference>
<organism evidence="1 3">
    <name type="scientific">Didymodactylos carnosus</name>
    <dbReference type="NCBI Taxonomy" id="1234261"/>
    <lineage>
        <taxon>Eukaryota</taxon>
        <taxon>Metazoa</taxon>
        <taxon>Spiralia</taxon>
        <taxon>Gnathifera</taxon>
        <taxon>Rotifera</taxon>
        <taxon>Eurotatoria</taxon>
        <taxon>Bdelloidea</taxon>
        <taxon>Philodinida</taxon>
        <taxon>Philodinidae</taxon>
        <taxon>Didymodactylos</taxon>
    </lineage>
</organism>
<evidence type="ECO:0000313" key="3">
    <source>
        <dbReference type="Proteomes" id="UP000663829"/>
    </source>
</evidence>
<protein>
    <submittedName>
        <fullName evidence="1">Uncharacterized protein</fullName>
    </submittedName>
</protein>
<keyword evidence="3" id="KW-1185">Reference proteome</keyword>
<sequence length="247" mass="28742">MVVIPIYKILQKPHHYRQVQVNVTPQRAIVDTGSAETKNEQILISVNKKTRDRKKLNRNTLTGPQLTQFRAQNNIHQHKCCRNKIKRLTRKPPSSSFKTRQSFVKALTKVTSSLPKCDLKKKAVVQHLAQEFGLISKPTHQRSSLQLSDKLKKVVHSFYIQDDISYQLPGKGDTIVVKDDLGNITTSRKRILFYNLCENYELFKEENKNINLNRSTFAVLRPPFVVPKAYLAHRICVYLYQKMFIFF</sequence>
<dbReference type="OrthoDB" id="10062343at2759"/>
<dbReference type="PANTHER" id="PTHR46601">
    <property type="entry name" value="ULP_PROTEASE DOMAIN-CONTAINING PROTEIN"/>
    <property type="match status" value="1"/>
</dbReference>
<dbReference type="EMBL" id="CAJNOQ010006488">
    <property type="protein sequence ID" value="CAF1136999.1"/>
    <property type="molecule type" value="Genomic_DNA"/>
</dbReference>
<proteinExistence type="predicted"/>
<accession>A0A814RVE1</accession>
<dbReference type="AlphaFoldDB" id="A0A814RVE1"/>